<keyword evidence="1" id="KW-0472">Membrane</keyword>
<dbReference type="EMBL" id="AEMG01000009">
    <property type="protein sequence ID" value="EFW91946.1"/>
    <property type="molecule type" value="Genomic_DNA"/>
</dbReference>
<feature type="transmembrane region" description="Helical" evidence="1">
    <location>
        <begin position="82"/>
        <end position="102"/>
    </location>
</feature>
<evidence type="ECO:0000256" key="1">
    <source>
        <dbReference type="SAM" id="Phobius"/>
    </source>
</evidence>
<dbReference type="Proteomes" id="UP000184203">
    <property type="component" value="Unassembled WGS sequence"/>
</dbReference>
<reference evidence="5" key="3">
    <citation type="submission" date="2016-11" db="EMBL/GenBank/DDBJ databases">
        <authorList>
            <person name="Varghese N."/>
            <person name="Submissions S."/>
        </authorList>
    </citation>
    <scope>NUCLEOTIDE SEQUENCE [LARGE SCALE GENOMIC DNA]</scope>
    <source>
        <strain evidence="5">DX253</strain>
    </source>
</reference>
<dbReference type="EMBL" id="FRAN01000003">
    <property type="protein sequence ID" value="SHK83763.1"/>
    <property type="molecule type" value="Genomic_DNA"/>
</dbReference>
<accession>E7QTL7</accession>
<dbReference type="PANTHER" id="PTHR37305:SF1">
    <property type="entry name" value="MEMBRANE PROTEIN"/>
    <property type="match status" value="1"/>
</dbReference>
<reference evidence="3" key="2">
    <citation type="submission" date="2016-11" db="EMBL/GenBank/DDBJ databases">
        <authorList>
            <person name="Jaros S."/>
            <person name="Januszkiewicz K."/>
            <person name="Wedrychowicz H."/>
        </authorList>
    </citation>
    <scope>NUCLEOTIDE SEQUENCE [LARGE SCALE GENOMIC DNA]</scope>
    <source>
        <strain evidence="3">DX253</strain>
    </source>
</reference>
<gene>
    <name evidence="3" type="ORF">SAMN05444342_2346</name>
    <name evidence="2" type="ORF">ZOD2009_10725</name>
</gene>
<protein>
    <submittedName>
        <fullName evidence="3">ABC-2 type transport system permease protein</fullName>
    </submittedName>
</protein>
<keyword evidence="1" id="KW-1133">Transmembrane helix</keyword>
<reference evidence="2 4" key="1">
    <citation type="journal article" date="2014" name="ISME J.">
        <title>Trehalose/2-sulfotrehalose biosynthesis and glycine-betaine uptake are widely spread mechanisms for osmoadaptation in the Halobacteriales.</title>
        <authorList>
            <person name="Youssef N.H."/>
            <person name="Savage-Ashlock K.N."/>
            <person name="McCully A.L."/>
            <person name="Luedtke B."/>
            <person name="Shaw E.I."/>
            <person name="Hoff W.D."/>
            <person name="Elshahed M.S."/>
        </authorList>
    </citation>
    <scope>NUCLEOTIDE SEQUENCE [LARGE SCALE GENOMIC DNA]</scope>
    <source>
        <strain evidence="2 4">DX253</strain>
    </source>
</reference>
<evidence type="ECO:0000313" key="2">
    <source>
        <dbReference type="EMBL" id="EFW91946.1"/>
    </source>
</evidence>
<sequence>MLEIARYESSRRVKGAVALAVLLGVMSILFVALFPSIKSSGANIDAYWNNLPPAMKAAFGASGAGFSLTTMEGFLAVELYQFFWLLLLGVYVAYLAGSLIAGDVERDRMDVLLATPVSRSKVLVEKFASLLPTLVILNVIVGIVVYGSVVAVGESVSVSDLAVVHLLSIPYLLACGGIGLLLSVLFDREDIAQRGGLGAVFALFLLNSVGESADMGWLGALSPMHYYDPTAILVSGSYDWTGAGILLVGIAALVSVSLVIFQRKDIA</sequence>
<feature type="transmembrane region" description="Helical" evidence="1">
    <location>
        <begin position="197"/>
        <end position="220"/>
    </location>
</feature>
<dbReference type="OrthoDB" id="204776at2157"/>
<feature type="transmembrane region" description="Helical" evidence="1">
    <location>
        <begin position="240"/>
        <end position="261"/>
    </location>
</feature>
<feature type="transmembrane region" description="Helical" evidence="1">
    <location>
        <begin position="16"/>
        <end position="37"/>
    </location>
</feature>
<evidence type="ECO:0000313" key="5">
    <source>
        <dbReference type="Proteomes" id="UP000184203"/>
    </source>
</evidence>
<dbReference type="GO" id="GO:0005886">
    <property type="term" value="C:plasma membrane"/>
    <property type="evidence" value="ECO:0007669"/>
    <property type="project" value="UniProtKB-SubCell"/>
</dbReference>
<dbReference type="PANTHER" id="PTHR37305">
    <property type="entry name" value="INTEGRAL MEMBRANE PROTEIN-RELATED"/>
    <property type="match status" value="1"/>
</dbReference>
<dbReference type="STRING" id="797209.GCA_000376445_02653"/>
<name>E7QTL7_HALPU</name>
<feature type="transmembrane region" description="Helical" evidence="1">
    <location>
        <begin position="127"/>
        <end position="149"/>
    </location>
</feature>
<dbReference type="PATRIC" id="fig|797209.4.peg.2105"/>
<dbReference type="GO" id="GO:0140359">
    <property type="term" value="F:ABC-type transporter activity"/>
    <property type="evidence" value="ECO:0007669"/>
    <property type="project" value="InterPro"/>
</dbReference>
<evidence type="ECO:0000313" key="4">
    <source>
        <dbReference type="Proteomes" id="UP000003751"/>
    </source>
</evidence>
<dbReference type="Pfam" id="PF12679">
    <property type="entry name" value="ABC2_membrane_2"/>
    <property type="match status" value="1"/>
</dbReference>
<keyword evidence="5" id="KW-1185">Reference proteome</keyword>
<dbReference type="eggNOG" id="arCOG08617">
    <property type="taxonomic scope" value="Archaea"/>
</dbReference>
<dbReference type="Proteomes" id="UP000003751">
    <property type="component" value="Unassembled WGS sequence"/>
</dbReference>
<proteinExistence type="predicted"/>
<organism evidence="2 4">
    <name type="scientific">Haladaptatus paucihalophilus DX253</name>
    <dbReference type="NCBI Taxonomy" id="797209"/>
    <lineage>
        <taxon>Archaea</taxon>
        <taxon>Methanobacteriati</taxon>
        <taxon>Methanobacteriota</taxon>
        <taxon>Stenosarchaea group</taxon>
        <taxon>Halobacteria</taxon>
        <taxon>Halobacteriales</taxon>
        <taxon>Haladaptataceae</taxon>
        <taxon>Haladaptatus</taxon>
    </lineage>
</organism>
<dbReference type="AlphaFoldDB" id="E7QTL7"/>
<keyword evidence="1" id="KW-0812">Transmembrane</keyword>
<dbReference type="RefSeq" id="WP_007979594.1">
    <property type="nucleotide sequence ID" value="NZ_AEMG01000009.1"/>
</dbReference>
<evidence type="ECO:0000313" key="3">
    <source>
        <dbReference type="EMBL" id="SHK83763.1"/>
    </source>
</evidence>
<feature type="transmembrane region" description="Helical" evidence="1">
    <location>
        <begin position="161"/>
        <end position="185"/>
    </location>
</feature>